<keyword evidence="3" id="KW-1185">Reference proteome</keyword>
<comment type="caution">
    <text evidence="2">The sequence shown here is derived from an EMBL/GenBank/DDBJ whole genome shotgun (WGS) entry which is preliminary data.</text>
</comment>
<proteinExistence type="predicted"/>
<sequence length="64" mass="7305">MPPKQRTHSLPFRPSENRMRCRGTTPRLPCKQQNGCFPFCLTIPITRHPGRLKTVGRNAPPIPL</sequence>
<dbReference type="HOGENOM" id="CLU_2863117_0_0_4"/>
<dbReference type="AlphaFoldDB" id="F2BCK6"/>
<feature type="region of interest" description="Disordered" evidence="1">
    <location>
        <begin position="1"/>
        <end position="25"/>
    </location>
</feature>
<protein>
    <submittedName>
        <fullName evidence="2">Uncharacterized protein</fullName>
    </submittedName>
</protein>
<name>F2BCK6_9NEIS</name>
<gene>
    <name evidence="2" type="ORF">HMPREF9123_1494</name>
</gene>
<dbReference type="Proteomes" id="UP000004105">
    <property type="component" value="Unassembled WGS sequence"/>
</dbReference>
<evidence type="ECO:0000313" key="3">
    <source>
        <dbReference type="Proteomes" id="UP000004105"/>
    </source>
</evidence>
<organism evidence="2 3">
    <name type="scientific">Neisseria bacilliformis ATCC BAA-1200</name>
    <dbReference type="NCBI Taxonomy" id="888742"/>
    <lineage>
        <taxon>Bacteria</taxon>
        <taxon>Pseudomonadati</taxon>
        <taxon>Pseudomonadota</taxon>
        <taxon>Betaproteobacteria</taxon>
        <taxon>Neisseriales</taxon>
        <taxon>Neisseriaceae</taxon>
        <taxon>Neisseria</taxon>
    </lineage>
</organism>
<accession>F2BCK6</accession>
<evidence type="ECO:0000313" key="2">
    <source>
        <dbReference type="EMBL" id="EGF10823.1"/>
    </source>
</evidence>
<evidence type="ECO:0000256" key="1">
    <source>
        <dbReference type="SAM" id="MobiDB-lite"/>
    </source>
</evidence>
<dbReference type="EMBL" id="AFAY01000030">
    <property type="protein sequence ID" value="EGF10823.1"/>
    <property type="molecule type" value="Genomic_DNA"/>
</dbReference>
<reference evidence="2" key="1">
    <citation type="submission" date="2011-02" db="EMBL/GenBank/DDBJ databases">
        <authorList>
            <person name="Muzny D."/>
            <person name="Qin X."/>
            <person name="Deng J."/>
            <person name="Jiang H."/>
            <person name="Liu Y."/>
            <person name="Qu J."/>
            <person name="Song X.-Z."/>
            <person name="Zhang L."/>
            <person name="Thornton R."/>
            <person name="Coyle M."/>
            <person name="Francisco L."/>
            <person name="Jackson L."/>
            <person name="Javaid M."/>
            <person name="Korchina V."/>
            <person name="Kovar C."/>
            <person name="Mata R."/>
            <person name="Mathew T."/>
            <person name="Ngo R."/>
            <person name="Nguyen L."/>
            <person name="Nguyen N."/>
            <person name="Okwuonu G."/>
            <person name="Ongeri F."/>
            <person name="Pham C."/>
            <person name="Simmons D."/>
            <person name="Wilczek-Boney K."/>
            <person name="Hale W."/>
            <person name="Jakkamsetti A."/>
            <person name="Pham P."/>
            <person name="Ruth R."/>
            <person name="San Lucas F."/>
            <person name="Warren J."/>
            <person name="Zhang J."/>
            <person name="Zhao Z."/>
            <person name="Zhou C."/>
            <person name="Zhu D."/>
            <person name="Lee S."/>
            <person name="Bess C."/>
            <person name="Blankenburg K."/>
            <person name="Forbes L."/>
            <person name="Fu Q."/>
            <person name="Gubbala S."/>
            <person name="Hirani K."/>
            <person name="Jayaseelan J.C."/>
            <person name="Lara F."/>
            <person name="Munidasa M."/>
            <person name="Palculict T."/>
            <person name="Patil S."/>
            <person name="Pu L.-L."/>
            <person name="Saada N."/>
            <person name="Tang L."/>
            <person name="Weissenberger G."/>
            <person name="Zhu Y."/>
            <person name="Hemphill L."/>
            <person name="Shang Y."/>
            <person name="Youmans B."/>
            <person name="Ayvaz T."/>
            <person name="Ross M."/>
            <person name="Santibanez J."/>
            <person name="Aqrawi P."/>
            <person name="Gross S."/>
            <person name="Joshi V."/>
            <person name="Fowler G."/>
            <person name="Nazareth L."/>
            <person name="Reid J."/>
            <person name="Worley K."/>
            <person name="Petrosino J."/>
            <person name="Highlander S."/>
            <person name="Gibbs R."/>
        </authorList>
    </citation>
    <scope>NUCLEOTIDE SEQUENCE [LARGE SCALE GENOMIC DNA]</scope>
    <source>
        <strain evidence="2">ATCC BAA-1200</strain>
    </source>
</reference>